<evidence type="ECO:0000313" key="1">
    <source>
        <dbReference type="EMBL" id="KAF2471487.1"/>
    </source>
</evidence>
<protein>
    <submittedName>
        <fullName evidence="1">Uncharacterized protein</fullName>
    </submittedName>
</protein>
<name>A0ACB6QZG4_9PLEO</name>
<keyword evidence="2" id="KW-1185">Reference proteome</keyword>
<proteinExistence type="predicted"/>
<dbReference type="Proteomes" id="UP000799755">
    <property type="component" value="Unassembled WGS sequence"/>
</dbReference>
<feature type="non-terminal residue" evidence="1">
    <location>
        <position position="1"/>
    </location>
</feature>
<organism evidence="1 2">
    <name type="scientific">Lindgomyces ingoldianus</name>
    <dbReference type="NCBI Taxonomy" id="673940"/>
    <lineage>
        <taxon>Eukaryota</taxon>
        <taxon>Fungi</taxon>
        <taxon>Dikarya</taxon>
        <taxon>Ascomycota</taxon>
        <taxon>Pezizomycotina</taxon>
        <taxon>Dothideomycetes</taxon>
        <taxon>Pleosporomycetidae</taxon>
        <taxon>Pleosporales</taxon>
        <taxon>Lindgomycetaceae</taxon>
        <taxon>Lindgomyces</taxon>
    </lineage>
</organism>
<comment type="caution">
    <text evidence="1">The sequence shown here is derived from an EMBL/GenBank/DDBJ whole genome shotgun (WGS) entry which is preliminary data.</text>
</comment>
<evidence type="ECO:0000313" key="2">
    <source>
        <dbReference type="Proteomes" id="UP000799755"/>
    </source>
</evidence>
<sequence>SHDSAWVASGSWDDTVKIWDARSGECLSTLGVGKALDRISFDISSSYLHTDIGTIDISVLSGSVALQTILEPCSPQYQGPGLSADGVWITNNSENLVWLPSEYRPSRSAVSRDTISIGVGSGRVLICTVNRNRS</sequence>
<accession>A0ACB6QZG4</accession>
<dbReference type="EMBL" id="MU003505">
    <property type="protein sequence ID" value="KAF2471487.1"/>
    <property type="molecule type" value="Genomic_DNA"/>
</dbReference>
<gene>
    <name evidence="1" type="ORF">BDR25DRAFT_223644</name>
</gene>
<reference evidence="1" key="1">
    <citation type="journal article" date="2020" name="Stud. Mycol.">
        <title>101 Dothideomycetes genomes: a test case for predicting lifestyles and emergence of pathogens.</title>
        <authorList>
            <person name="Haridas S."/>
            <person name="Albert R."/>
            <person name="Binder M."/>
            <person name="Bloem J."/>
            <person name="Labutti K."/>
            <person name="Salamov A."/>
            <person name="Andreopoulos B."/>
            <person name="Baker S."/>
            <person name="Barry K."/>
            <person name="Bills G."/>
            <person name="Bluhm B."/>
            <person name="Cannon C."/>
            <person name="Castanera R."/>
            <person name="Culley D."/>
            <person name="Daum C."/>
            <person name="Ezra D."/>
            <person name="Gonzalez J."/>
            <person name="Henrissat B."/>
            <person name="Kuo A."/>
            <person name="Liang C."/>
            <person name="Lipzen A."/>
            <person name="Lutzoni F."/>
            <person name="Magnuson J."/>
            <person name="Mondo S."/>
            <person name="Nolan M."/>
            <person name="Ohm R."/>
            <person name="Pangilinan J."/>
            <person name="Park H.-J."/>
            <person name="Ramirez L."/>
            <person name="Alfaro M."/>
            <person name="Sun H."/>
            <person name="Tritt A."/>
            <person name="Yoshinaga Y."/>
            <person name="Zwiers L.-H."/>
            <person name="Turgeon B."/>
            <person name="Goodwin S."/>
            <person name="Spatafora J."/>
            <person name="Crous P."/>
            <person name="Grigoriev I."/>
        </authorList>
    </citation>
    <scope>NUCLEOTIDE SEQUENCE</scope>
    <source>
        <strain evidence="1">ATCC 200398</strain>
    </source>
</reference>